<organism evidence="1 2">
    <name type="scientific">Strongylus vulgaris</name>
    <name type="common">Blood worm</name>
    <dbReference type="NCBI Taxonomy" id="40348"/>
    <lineage>
        <taxon>Eukaryota</taxon>
        <taxon>Metazoa</taxon>
        <taxon>Ecdysozoa</taxon>
        <taxon>Nematoda</taxon>
        <taxon>Chromadorea</taxon>
        <taxon>Rhabditida</taxon>
        <taxon>Rhabditina</taxon>
        <taxon>Rhabditomorpha</taxon>
        <taxon>Strongyloidea</taxon>
        <taxon>Strongylidae</taxon>
        <taxon>Strongylus</taxon>
    </lineage>
</organism>
<dbReference type="Proteomes" id="UP000270094">
    <property type="component" value="Unassembled WGS sequence"/>
</dbReference>
<evidence type="ECO:0000313" key="1">
    <source>
        <dbReference type="EMBL" id="VDM72184.1"/>
    </source>
</evidence>
<reference evidence="1 2" key="1">
    <citation type="submission" date="2018-11" db="EMBL/GenBank/DDBJ databases">
        <authorList>
            <consortium name="Pathogen Informatics"/>
        </authorList>
    </citation>
    <scope>NUCLEOTIDE SEQUENCE [LARGE SCALE GENOMIC DNA]</scope>
</reference>
<feature type="non-terminal residue" evidence="1">
    <location>
        <position position="74"/>
    </location>
</feature>
<evidence type="ECO:0000313" key="2">
    <source>
        <dbReference type="Proteomes" id="UP000270094"/>
    </source>
</evidence>
<sequence length="74" mass="8279">MNGSHNSRDKFLFSFSDEIGSADDDQADMSLLTGRIRTGANPNSEEAKNSGEILPYEKGDYFQFRSWRGLDADV</sequence>
<gene>
    <name evidence="1" type="ORF">SVUK_LOCUS7182</name>
</gene>
<accession>A0A3P7J2L3</accession>
<dbReference type="EMBL" id="UYYB01024123">
    <property type="protein sequence ID" value="VDM72184.1"/>
    <property type="molecule type" value="Genomic_DNA"/>
</dbReference>
<protein>
    <submittedName>
        <fullName evidence="1">Uncharacterized protein</fullName>
    </submittedName>
</protein>
<keyword evidence="2" id="KW-1185">Reference proteome</keyword>
<dbReference type="OrthoDB" id="449241at2759"/>
<name>A0A3P7J2L3_STRVU</name>
<dbReference type="AlphaFoldDB" id="A0A3P7J2L3"/>
<proteinExistence type="predicted"/>